<dbReference type="Proteomes" id="UP001567538">
    <property type="component" value="Unassembled WGS sequence"/>
</dbReference>
<dbReference type="InterPro" id="IPR003614">
    <property type="entry name" value="Knottins"/>
</dbReference>
<comment type="caution">
    <text evidence="7">The sequence shown here is derived from an EMBL/GenBank/DDBJ whole genome shotgun (WGS) entry which is preliminary data.</text>
</comment>
<comment type="subcellular location">
    <subcellularLocation>
        <location evidence="1">Secreted</location>
    </subcellularLocation>
</comment>
<feature type="signal peptide" evidence="5">
    <location>
        <begin position="1"/>
        <end position="24"/>
    </location>
</feature>
<dbReference type="EMBL" id="JBEAFC010000001">
    <property type="protein sequence ID" value="KAL1568624.1"/>
    <property type="molecule type" value="Genomic_DNA"/>
</dbReference>
<dbReference type="SMART" id="SM00505">
    <property type="entry name" value="Knot1"/>
    <property type="match status" value="1"/>
</dbReference>
<evidence type="ECO:0000256" key="1">
    <source>
        <dbReference type="ARBA" id="ARBA00004613"/>
    </source>
</evidence>
<keyword evidence="8" id="KW-1185">Reference proteome</keyword>
<dbReference type="Gene3D" id="3.30.30.10">
    <property type="entry name" value="Knottin, scorpion toxin-like"/>
    <property type="match status" value="1"/>
</dbReference>
<reference evidence="7 8" key="1">
    <citation type="submission" date="2024-06" db="EMBL/GenBank/DDBJ databases">
        <title>A chromosome level genome sequence of Diviner's sage (Salvia divinorum).</title>
        <authorList>
            <person name="Ford S.A."/>
            <person name="Ro D.-K."/>
            <person name="Ness R.W."/>
            <person name="Phillips M.A."/>
        </authorList>
    </citation>
    <scope>NUCLEOTIDE SEQUENCE [LARGE SCALE GENOMIC DNA]</scope>
    <source>
        <strain evidence="7">SAF-2024a</strain>
        <tissue evidence="7">Leaf</tissue>
    </source>
</reference>
<evidence type="ECO:0000313" key="7">
    <source>
        <dbReference type="EMBL" id="KAL1568624.1"/>
    </source>
</evidence>
<dbReference type="Pfam" id="PF00304">
    <property type="entry name" value="Gamma-thionin"/>
    <property type="match status" value="1"/>
</dbReference>
<dbReference type="SUPFAM" id="SSF57095">
    <property type="entry name" value="Scorpion toxin-like"/>
    <property type="match status" value="1"/>
</dbReference>
<feature type="domain" description="Knottins-like" evidence="6">
    <location>
        <begin position="32"/>
        <end position="77"/>
    </location>
</feature>
<dbReference type="GO" id="GO:0005576">
    <property type="term" value="C:extracellular region"/>
    <property type="evidence" value="ECO:0007669"/>
    <property type="project" value="UniProtKB-SubCell"/>
</dbReference>
<evidence type="ECO:0000256" key="3">
    <source>
        <dbReference type="ARBA" id="ARBA00022729"/>
    </source>
</evidence>
<evidence type="ECO:0000259" key="6">
    <source>
        <dbReference type="SMART" id="SM00505"/>
    </source>
</evidence>
<dbReference type="PANTHER" id="PTHR33147:SF129">
    <property type="entry name" value="DEFENSIN-LIKE PROTEIN 2-RELATED"/>
    <property type="match status" value="1"/>
</dbReference>
<gene>
    <name evidence="7" type="ORF">AAHA92_00216</name>
</gene>
<keyword evidence="4" id="KW-1015">Disulfide bond</keyword>
<sequence>MRSFLRFFATAYVVMMLFFSTVKLGMVAEARTCESKSHRFKGICVRKANCAAVCQTEGFHGGHCRGIRRRCYCTRHC</sequence>
<accession>A0ABD1IIS5</accession>
<dbReference type="PROSITE" id="PS00940">
    <property type="entry name" value="GAMMA_THIONIN"/>
    <property type="match status" value="1"/>
</dbReference>
<keyword evidence="3 5" id="KW-0732">Signal</keyword>
<organism evidence="7 8">
    <name type="scientific">Salvia divinorum</name>
    <name type="common">Maria pastora</name>
    <name type="synonym">Diviner's sage</name>
    <dbReference type="NCBI Taxonomy" id="28513"/>
    <lineage>
        <taxon>Eukaryota</taxon>
        <taxon>Viridiplantae</taxon>
        <taxon>Streptophyta</taxon>
        <taxon>Embryophyta</taxon>
        <taxon>Tracheophyta</taxon>
        <taxon>Spermatophyta</taxon>
        <taxon>Magnoliopsida</taxon>
        <taxon>eudicotyledons</taxon>
        <taxon>Gunneridae</taxon>
        <taxon>Pentapetalae</taxon>
        <taxon>asterids</taxon>
        <taxon>lamiids</taxon>
        <taxon>Lamiales</taxon>
        <taxon>Lamiaceae</taxon>
        <taxon>Nepetoideae</taxon>
        <taxon>Mentheae</taxon>
        <taxon>Salviinae</taxon>
        <taxon>Salvia</taxon>
        <taxon>Salvia subgen. Calosphace</taxon>
    </lineage>
</organism>
<dbReference type="AlphaFoldDB" id="A0ABD1IIS5"/>
<evidence type="ECO:0000256" key="4">
    <source>
        <dbReference type="ARBA" id="ARBA00023157"/>
    </source>
</evidence>
<dbReference type="PRINTS" id="PR00288">
    <property type="entry name" value="PUROTHIONIN"/>
</dbReference>
<protein>
    <submittedName>
        <fullName evidence="7">Defensin J1-2-like</fullName>
    </submittedName>
</protein>
<feature type="chain" id="PRO_5044889964" evidence="5">
    <location>
        <begin position="25"/>
        <end position="77"/>
    </location>
</feature>
<name>A0ABD1IIS5_SALDI</name>
<dbReference type="CDD" id="cd00107">
    <property type="entry name" value="Knot1"/>
    <property type="match status" value="1"/>
</dbReference>
<dbReference type="PANTHER" id="PTHR33147">
    <property type="entry name" value="DEFENSIN-LIKE PROTEIN 1"/>
    <property type="match status" value="1"/>
</dbReference>
<evidence type="ECO:0000313" key="8">
    <source>
        <dbReference type="Proteomes" id="UP001567538"/>
    </source>
</evidence>
<proteinExistence type="predicted"/>
<evidence type="ECO:0000256" key="2">
    <source>
        <dbReference type="ARBA" id="ARBA00022525"/>
    </source>
</evidence>
<dbReference type="InterPro" id="IPR008176">
    <property type="entry name" value="Defensin_plant"/>
</dbReference>
<keyword evidence="2" id="KW-0964">Secreted</keyword>
<dbReference type="InterPro" id="IPR036574">
    <property type="entry name" value="Scorpion_toxin-like_sf"/>
</dbReference>
<evidence type="ECO:0000256" key="5">
    <source>
        <dbReference type="SAM" id="SignalP"/>
    </source>
</evidence>